<protein>
    <submittedName>
        <fullName evidence="1">Uncharacterized protein</fullName>
    </submittedName>
</protein>
<name>A0A923HDH7_9BURK</name>
<dbReference type="AlphaFoldDB" id="A0A923HDH7"/>
<dbReference type="EMBL" id="JACOFV010000009">
    <property type="protein sequence ID" value="MBC3862552.1"/>
    <property type="molecule type" value="Genomic_DNA"/>
</dbReference>
<dbReference type="Proteomes" id="UP000634011">
    <property type="component" value="Unassembled WGS sequence"/>
</dbReference>
<reference evidence="1" key="1">
    <citation type="submission" date="2020-08" db="EMBL/GenBank/DDBJ databases">
        <title>Novel species isolated from subtropical streams in China.</title>
        <authorList>
            <person name="Lu H."/>
        </authorList>
    </citation>
    <scope>NUCLEOTIDE SEQUENCE</scope>
    <source>
        <strain evidence="1">KACC 12607</strain>
    </source>
</reference>
<keyword evidence="2" id="KW-1185">Reference proteome</keyword>
<proteinExistence type="predicted"/>
<accession>A0A923HDH7</accession>
<evidence type="ECO:0000313" key="2">
    <source>
        <dbReference type="Proteomes" id="UP000634011"/>
    </source>
</evidence>
<organism evidence="1 2">
    <name type="scientific">Undibacterium jejuense</name>
    <dbReference type="NCBI Taxonomy" id="1344949"/>
    <lineage>
        <taxon>Bacteria</taxon>
        <taxon>Pseudomonadati</taxon>
        <taxon>Pseudomonadota</taxon>
        <taxon>Betaproteobacteria</taxon>
        <taxon>Burkholderiales</taxon>
        <taxon>Oxalobacteraceae</taxon>
        <taxon>Undibacterium</taxon>
    </lineage>
</organism>
<gene>
    <name evidence="1" type="ORF">H8K32_10610</name>
</gene>
<comment type="caution">
    <text evidence="1">The sequence shown here is derived from an EMBL/GenBank/DDBJ whole genome shotgun (WGS) entry which is preliminary data.</text>
</comment>
<dbReference type="RefSeq" id="WP_186912478.1">
    <property type="nucleotide sequence ID" value="NZ_JACOFV010000009.1"/>
</dbReference>
<sequence>MTPQFASKTDLFFCLSTLAIFILFSMLASQHIKINTLIKRLQQLPDQNDIDELKMSILEHKFQTIADFDELHRTIRNETNFNQEMLPTNN</sequence>
<evidence type="ECO:0000313" key="1">
    <source>
        <dbReference type="EMBL" id="MBC3862552.1"/>
    </source>
</evidence>